<feature type="domain" description="Calcineurin-like phosphoesterase" evidence="1">
    <location>
        <begin position="31"/>
        <end position="150"/>
    </location>
</feature>
<protein>
    <submittedName>
        <fullName evidence="2">Calcineurin-like phosphoesterase</fullName>
    </submittedName>
</protein>
<dbReference type="InterPro" id="IPR029052">
    <property type="entry name" value="Metallo-depent_PP-like"/>
</dbReference>
<evidence type="ECO:0000313" key="3">
    <source>
        <dbReference type="EMBL" id="VFJ98518.1"/>
    </source>
</evidence>
<organism evidence="2">
    <name type="scientific">Candidatus Kentrum eta</name>
    <dbReference type="NCBI Taxonomy" id="2126337"/>
    <lineage>
        <taxon>Bacteria</taxon>
        <taxon>Pseudomonadati</taxon>
        <taxon>Pseudomonadota</taxon>
        <taxon>Gammaproteobacteria</taxon>
        <taxon>Candidatus Kentrum</taxon>
    </lineage>
</organism>
<reference evidence="2" key="1">
    <citation type="submission" date="2019-02" db="EMBL/GenBank/DDBJ databases">
        <authorList>
            <person name="Gruber-Vodicka R. H."/>
            <person name="Seah K. B. B."/>
        </authorList>
    </citation>
    <scope>NUCLEOTIDE SEQUENCE</scope>
    <source>
        <strain evidence="3">BECK_SA2B12</strain>
        <strain evidence="2">BECK_SA2B20</strain>
    </source>
</reference>
<dbReference type="AlphaFoldDB" id="A0A450UH37"/>
<proteinExistence type="predicted"/>
<gene>
    <name evidence="2" type="ORF">BECKH772B_GA0070898_100224</name>
    <name evidence="3" type="ORF">BECKH772C_GA0070978_100224</name>
</gene>
<dbReference type="EMBL" id="CAADFJ010000022">
    <property type="protein sequence ID" value="VFJ98518.1"/>
    <property type="molecule type" value="Genomic_DNA"/>
</dbReference>
<evidence type="ECO:0000259" key="1">
    <source>
        <dbReference type="Pfam" id="PF00149"/>
    </source>
</evidence>
<dbReference type="InterPro" id="IPR004843">
    <property type="entry name" value="Calcineurin-like_PHP"/>
</dbReference>
<dbReference type="Pfam" id="PF00149">
    <property type="entry name" value="Metallophos"/>
    <property type="match status" value="1"/>
</dbReference>
<accession>A0A450UH37</accession>
<dbReference type="Gene3D" id="3.60.21.10">
    <property type="match status" value="1"/>
</dbReference>
<dbReference type="EMBL" id="CAADFI010000022">
    <property type="protein sequence ID" value="VFJ91845.1"/>
    <property type="molecule type" value="Genomic_DNA"/>
</dbReference>
<name>A0A450UH37_9GAMM</name>
<dbReference type="SUPFAM" id="SSF56300">
    <property type="entry name" value="Metallo-dependent phosphatases"/>
    <property type="match status" value="1"/>
</dbReference>
<dbReference type="GO" id="GO:0016787">
    <property type="term" value="F:hydrolase activity"/>
    <property type="evidence" value="ECO:0007669"/>
    <property type="project" value="InterPro"/>
</dbReference>
<evidence type="ECO:0000313" key="2">
    <source>
        <dbReference type="EMBL" id="VFJ91845.1"/>
    </source>
</evidence>
<sequence>MYLCTGKFLREFKKSPDPLGYVTRVKGDRVRVMQLSDLHLRLEKGKESSQLEGHTGNFSEFIKDLPQKFHGLIVSGDLIDAQDIQKKYKEDVTGSTERHHVFSREFIDQAAQELGIKDIRKQCLVLPGNHDVLRDEKKPGSNGCPERIRSFMENVHKHFDGGTTGNPSTEDPTTSPRLVLLGNENGILAIIGLDSNQAAYTIASPECDVWDHGFVDRAQRERLEETAFLLAEKFPSIPLYLVVTLHHHLLPVEKFEAR</sequence>